<protein>
    <submittedName>
        <fullName evidence="1">Uncharacterized protein</fullName>
    </submittedName>
</protein>
<dbReference type="PANTHER" id="PTHR23329:SF1">
    <property type="entry name" value="TUFTELIN-INTERACTING PROTEIN 11"/>
    <property type="match status" value="1"/>
</dbReference>
<dbReference type="AlphaFoldDB" id="A0A8J4VBT7"/>
<dbReference type="GO" id="GO:0071008">
    <property type="term" value="C:U2-type post-mRNA release spliceosomal complex"/>
    <property type="evidence" value="ECO:0007669"/>
    <property type="project" value="TreeGrafter"/>
</dbReference>
<dbReference type="PANTHER" id="PTHR23329">
    <property type="entry name" value="TUFTELIN-INTERACTING PROTEIN 11-RELATED"/>
    <property type="match status" value="1"/>
</dbReference>
<gene>
    <name evidence="1" type="ORF">CMV_028662</name>
</gene>
<dbReference type="GO" id="GO:0000390">
    <property type="term" value="P:spliceosomal complex disassembly"/>
    <property type="evidence" value="ECO:0007669"/>
    <property type="project" value="InterPro"/>
</dbReference>
<proteinExistence type="predicted"/>
<dbReference type="InterPro" id="IPR045211">
    <property type="entry name" value="TFP11/STIP/Ntr1"/>
</dbReference>
<accession>A0A8J4VBT7</accession>
<dbReference type="OrthoDB" id="4822at2759"/>
<dbReference type="EMBL" id="JRKL02012524">
    <property type="protein sequence ID" value="KAF3944909.1"/>
    <property type="molecule type" value="Genomic_DNA"/>
</dbReference>
<evidence type="ECO:0000313" key="2">
    <source>
        <dbReference type="Proteomes" id="UP000737018"/>
    </source>
</evidence>
<name>A0A8J4VBT7_9ROSI</name>
<dbReference type="Proteomes" id="UP000737018">
    <property type="component" value="Unassembled WGS sequence"/>
</dbReference>
<comment type="caution">
    <text evidence="1">The sequence shown here is derived from an EMBL/GenBank/DDBJ whole genome shotgun (WGS) entry which is preliminary data.</text>
</comment>
<organism evidence="1 2">
    <name type="scientific">Castanea mollissima</name>
    <name type="common">Chinese chestnut</name>
    <dbReference type="NCBI Taxonomy" id="60419"/>
    <lineage>
        <taxon>Eukaryota</taxon>
        <taxon>Viridiplantae</taxon>
        <taxon>Streptophyta</taxon>
        <taxon>Embryophyta</taxon>
        <taxon>Tracheophyta</taxon>
        <taxon>Spermatophyta</taxon>
        <taxon>Magnoliopsida</taxon>
        <taxon>eudicotyledons</taxon>
        <taxon>Gunneridae</taxon>
        <taxon>Pentapetalae</taxon>
        <taxon>rosids</taxon>
        <taxon>fabids</taxon>
        <taxon>Fagales</taxon>
        <taxon>Fagaceae</taxon>
        <taxon>Castanea</taxon>
    </lineage>
</organism>
<keyword evidence="2" id="KW-1185">Reference proteome</keyword>
<evidence type="ECO:0000313" key="1">
    <source>
        <dbReference type="EMBL" id="KAF3944909.1"/>
    </source>
</evidence>
<reference evidence="1" key="1">
    <citation type="submission" date="2020-03" db="EMBL/GenBank/DDBJ databases">
        <title>Castanea mollissima Vanexum genome sequencing.</title>
        <authorList>
            <person name="Staton M."/>
        </authorList>
    </citation>
    <scope>NUCLEOTIDE SEQUENCE</scope>
    <source>
        <tissue evidence="1">Leaf</tissue>
    </source>
</reference>
<sequence length="147" mass="16537">MVFGLEGTSSEGASCNSNYQLSRGIEMMYQAVEGLDVVQPGLEENIVYFSIPEQRQFEAQQKAETQQASFSMDYMSVKEVIEAHAQEHGLLFKPKPCRRHDGHQIYAFGNLSVIIDALNQKLYAQTVEGWSLVSFQDLVDKQHSSIS</sequence>